<dbReference type="RefSeq" id="XP_016972933.1">
    <property type="nucleotide sequence ID" value="XM_017117444.1"/>
</dbReference>
<dbReference type="EnsemblMetazoa" id="XM_017117444.2">
    <property type="protein sequence ID" value="XP_016972933.1"/>
    <property type="gene ID" value="LOC108040160"/>
</dbReference>
<dbReference type="PROSITE" id="PS00028">
    <property type="entry name" value="ZINC_FINGER_C2H2_1"/>
    <property type="match status" value="5"/>
</dbReference>
<evidence type="ECO:0000256" key="10">
    <source>
        <dbReference type="PROSITE-ProRule" id="PRU00042"/>
    </source>
</evidence>
<dbReference type="Pfam" id="PF12874">
    <property type="entry name" value="zf-met"/>
    <property type="match status" value="1"/>
</dbReference>
<dbReference type="EnsemblMetazoa" id="XM_017117445.1">
    <property type="protein sequence ID" value="XP_016972934.1"/>
    <property type="gene ID" value="LOC108040160"/>
</dbReference>
<feature type="region of interest" description="Disordered" evidence="11">
    <location>
        <begin position="265"/>
        <end position="350"/>
    </location>
</feature>
<dbReference type="InterPro" id="IPR036236">
    <property type="entry name" value="Znf_C2H2_sf"/>
</dbReference>
<dbReference type="GO" id="GO:0008270">
    <property type="term" value="F:zinc ion binding"/>
    <property type="evidence" value="ECO:0007669"/>
    <property type="project" value="UniProtKB-KW"/>
</dbReference>
<evidence type="ECO:0000256" key="11">
    <source>
        <dbReference type="SAM" id="MobiDB-lite"/>
    </source>
</evidence>
<evidence type="ECO:0000313" key="16">
    <source>
        <dbReference type="RefSeq" id="XP_016972934.1"/>
    </source>
</evidence>
<feature type="domain" description="C2H2-type" evidence="12">
    <location>
        <begin position="458"/>
        <end position="485"/>
    </location>
</feature>
<evidence type="ECO:0000313" key="13">
    <source>
        <dbReference type="EnsemblMetazoa" id="XP_016972933.1"/>
    </source>
</evidence>
<feature type="compositionally biased region" description="Polar residues" evidence="11">
    <location>
        <begin position="593"/>
        <end position="606"/>
    </location>
</feature>
<feature type="region of interest" description="Disordered" evidence="11">
    <location>
        <begin position="586"/>
        <end position="624"/>
    </location>
</feature>
<feature type="region of interest" description="Disordered" evidence="11">
    <location>
        <begin position="911"/>
        <end position="986"/>
    </location>
</feature>
<feature type="compositionally biased region" description="Basic residues" evidence="11">
    <location>
        <begin position="931"/>
        <end position="944"/>
    </location>
</feature>
<feature type="region of interest" description="Disordered" evidence="11">
    <location>
        <begin position="775"/>
        <end position="857"/>
    </location>
</feature>
<feature type="compositionally biased region" description="Low complexity" evidence="11">
    <location>
        <begin position="818"/>
        <end position="844"/>
    </location>
</feature>
<feature type="compositionally biased region" description="Polar residues" evidence="11">
    <location>
        <begin position="976"/>
        <end position="986"/>
    </location>
</feature>
<organism evidence="15">
    <name type="scientific">Drosophila rhopaloa</name>
    <name type="common">Fruit fly</name>
    <dbReference type="NCBI Taxonomy" id="1041015"/>
    <lineage>
        <taxon>Eukaryota</taxon>
        <taxon>Metazoa</taxon>
        <taxon>Ecdysozoa</taxon>
        <taxon>Arthropoda</taxon>
        <taxon>Hexapoda</taxon>
        <taxon>Insecta</taxon>
        <taxon>Pterygota</taxon>
        <taxon>Neoptera</taxon>
        <taxon>Endopterygota</taxon>
        <taxon>Diptera</taxon>
        <taxon>Brachycera</taxon>
        <taxon>Muscomorpha</taxon>
        <taxon>Ephydroidea</taxon>
        <taxon>Drosophilidae</taxon>
        <taxon>Drosophila</taxon>
        <taxon>Sophophora</taxon>
    </lineage>
</organism>
<feature type="domain" description="C2H2-type" evidence="12">
    <location>
        <begin position="663"/>
        <end position="690"/>
    </location>
</feature>
<feature type="compositionally biased region" description="Polar residues" evidence="11">
    <location>
        <begin position="1102"/>
        <end position="1120"/>
    </location>
</feature>
<keyword evidence="9" id="KW-0539">Nucleus</keyword>
<accession>A0A6P4ECR1</accession>
<dbReference type="Pfam" id="PF00096">
    <property type="entry name" value="zf-C2H2"/>
    <property type="match status" value="3"/>
</dbReference>
<dbReference type="AlphaFoldDB" id="A0A6P4ECR1"/>
<reference evidence="14" key="1">
    <citation type="journal article" date="2021" name="Elife">
        <title>Highly contiguous assemblies of 101 drosophilid genomes.</title>
        <authorList>
            <person name="Kim B.Y."/>
            <person name="Wang J.R."/>
            <person name="Miller D.E."/>
            <person name="Barmina O."/>
            <person name="Delaney E."/>
            <person name="Thompson A."/>
            <person name="Comeault A.A."/>
            <person name="Peede D."/>
            <person name="D'Agostino E.R."/>
            <person name="Pelaez J."/>
            <person name="Aguilar J.M."/>
            <person name="Haji D."/>
            <person name="Matsunaga T."/>
            <person name="Armstrong E.E."/>
            <person name="Zych M."/>
            <person name="Ogawa Y."/>
            <person name="Stamenkovic-Radak M."/>
            <person name="Jelic M."/>
            <person name="Veselinovic M.S."/>
            <person name="Tanaskovic M."/>
            <person name="Eric P."/>
            <person name="Gao J.J."/>
            <person name="Katoh T.K."/>
            <person name="Toda M.J."/>
            <person name="Watabe H."/>
            <person name="Watada M."/>
            <person name="Davis J.S."/>
            <person name="Moyle L.C."/>
            <person name="Manoli G."/>
            <person name="Bertolini E."/>
            <person name="Kostal V."/>
            <person name="Hawley R.S."/>
            <person name="Takahashi A."/>
            <person name="Jones C.D."/>
            <person name="Price D.K."/>
            <person name="Whiteman N."/>
            <person name="Kopp A."/>
            <person name="Matute D.R."/>
            <person name="Petrov D.A."/>
        </authorList>
    </citation>
    <scope>NUCLEOTIDE SEQUENCE [LARGE SCALE GENOMIC DNA]</scope>
</reference>
<keyword evidence="2" id="KW-0479">Metal-binding</keyword>
<evidence type="ECO:0000313" key="15">
    <source>
        <dbReference type="RefSeq" id="XP_016972933.1"/>
    </source>
</evidence>
<comment type="subcellular location">
    <subcellularLocation>
        <location evidence="1">Nucleus</location>
    </subcellularLocation>
</comment>
<dbReference type="Proteomes" id="UP001652680">
    <property type="component" value="Unassembled WGS sequence"/>
</dbReference>
<evidence type="ECO:0000256" key="9">
    <source>
        <dbReference type="ARBA" id="ARBA00023242"/>
    </source>
</evidence>
<feature type="domain" description="C2H2-type" evidence="12">
    <location>
        <begin position="565"/>
        <end position="593"/>
    </location>
</feature>
<dbReference type="GO" id="GO:0005634">
    <property type="term" value="C:nucleus"/>
    <property type="evidence" value="ECO:0007669"/>
    <property type="project" value="UniProtKB-SubCell"/>
</dbReference>
<evidence type="ECO:0000256" key="8">
    <source>
        <dbReference type="ARBA" id="ARBA00023163"/>
    </source>
</evidence>
<feature type="region of interest" description="Disordered" evidence="11">
    <location>
        <begin position="215"/>
        <end position="243"/>
    </location>
</feature>
<evidence type="ECO:0000256" key="2">
    <source>
        <dbReference type="ARBA" id="ARBA00022723"/>
    </source>
</evidence>
<feature type="compositionally biased region" description="Low complexity" evidence="11">
    <location>
        <begin position="945"/>
        <end position="975"/>
    </location>
</feature>
<feature type="compositionally biased region" description="Gly residues" evidence="11">
    <location>
        <begin position="305"/>
        <end position="315"/>
    </location>
</feature>
<dbReference type="Gene3D" id="3.30.160.60">
    <property type="entry name" value="Classic Zinc Finger"/>
    <property type="match status" value="5"/>
</dbReference>
<gene>
    <name evidence="15 16" type="primary">LOC108040160</name>
    <name evidence="13" type="synonym">108040160</name>
</gene>
<sequence>MKLRCFSQAQTIRSWQPRSECRIESKGRTDRPVPVTWEKRIGRLPENLLRMFKMDAADFWQQARAPFGLQTTLHQYNSPPNQQQAAHHTLHHSMPQEHELLADVHPGGPVPGSGPVNSSNPLAPLSNKVESSHILQQHSEQQSYGDSFRGTQSPQLSSHHLLFNAAAAAAAAAHLKSTAMQNNLSPMGDQAQGALRTYGHSSLNALCGIKPKQEMDAKPLDDGRQPLAQAQAQPQPSYAGDFYDVGEAPATEAAEAEGRVLAMGSADESLSTPQAQQQAMGGRGLQTPQGKPMSPRIGGSSSSGTGTGTGTGAGPRPGPTMSNKTLSLGQQSPQHSSTPSGGSTTPDIKFNNDKMASEIQLQLSRSSSAAAISERTLEECWSTLQRLFMHKSAMQQIQQQIPRVGLGTHGVAGSAALGGSITPGSDTKPHQCQQCMKSFSSNHQLVQHIRVHTGEKPYKCSYCDRRFKQLSHVQQHTRLHTGERPYKCHLPDCGRAFIQLSNLQQHLRNHDAQVERAKNRPFHCNICGKGFATESSLRTHTSKELQLHLGVLQQHAALIGGPNATSCPVCHKLFLGTEALVDHMKHVHKEKSPTPSGPASSQFSELNQGATGSGNGNGTGIGNEQISTQCTSESNCAQSSHQATTGGSNLIDSYLGKRRTANHPCPVCGKHYVNEGSLRKHLQCHAETSQLTNSLRMWPCSVCQAVFTHENGLLTHMESMRMDPKHQFAAQYVLSRAAAEQRERESLLAVTLAANSGTGGRIGIPDAGIVLPLGTHNSEGSNSKCPSPSANSECSSNGRLTSSTTSDQDQDIDHGLSENENSNQHNTSSSTNNNNNCTNNNNSNKMSELRLPSSGQYTMDTDMHVANRMSLMAAAAAAVAASRPQDGVDNSAVPSAAVQAAVVNLAAAMRMNNPSNGPTAYQQHHGDHTQSHHSHPHLNPHHHQQQQAPQHQQQQLSHLLVHTHHSNSNSRSQRSPNLNVPSLQNESSAAASIAMNMNVHMMRGSLEPDPCVGGMRPIEVLHQQQQQHHHHQSSNYSQHAVAPTTQQAHPHPHALHTSHHHPDPETALRMHQAEAILRSHTEAAFRLATGTIPGSGVKSEADQQQLSSHDNGSGTASSNDQQHRFHSHQQEHQLPSSS</sequence>
<evidence type="ECO:0000256" key="7">
    <source>
        <dbReference type="ARBA" id="ARBA00023125"/>
    </source>
</evidence>
<feature type="compositionally biased region" description="Polar residues" evidence="11">
    <location>
        <begin position="912"/>
        <end position="921"/>
    </location>
</feature>
<feature type="compositionally biased region" description="Gly residues" evidence="11">
    <location>
        <begin position="611"/>
        <end position="621"/>
    </location>
</feature>
<feature type="compositionally biased region" description="Polar residues" evidence="11">
    <location>
        <begin position="775"/>
        <end position="800"/>
    </location>
</feature>
<proteinExistence type="predicted"/>
<dbReference type="RefSeq" id="XP_016972934.1">
    <property type="nucleotide sequence ID" value="XM_017117445.1"/>
</dbReference>
<evidence type="ECO:0000259" key="12">
    <source>
        <dbReference type="PROSITE" id="PS50157"/>
    </source>
</evidence>
<keyword evidence="3" id="KW-0677">Repeat</keyword>
<feature type="compositionally biased region" description="Polar residues" evidence="11">
    <location>
        <begin position="268"/>
        <end position="279"/>
    </location>
</feature>
<keyword evidence="14" id="KW-1185">Reference proteome</keyword>
<feature type="region of interest" description="Disordered" evidence="11">
    <location>
        <begin position="1091"/>
        <end position="1138"/>
    </location>
</feature>
<dbReference type="GO" id="GO:0010468">
    <property type="term" value="P:regulation of gene expression"/>
    <property type="evidence" value="ECO:0007669"/>
    <property type="project" value="TreeGrafter"/>
</dbReference>
<dbReference type="FunFam" id="3.30.160.60:FF:001397">
    <property type="entry name" value="Datilografo, isoform A"/>
    <property type="match status" value="1"/>
</dbReference>
<feature type="region of interest" description="Disordered" evidence="11">
    <location>
        <begin position="102"/>
        <end position="154"/>
    </location>
</feature>
<dbReference type="InterPro" id="IPR013087">
    <property type="entry name" value="Znf_C2H2_type"/>
</dbReference>
<dbReference type="FunFam" id="3.30.160.60:FF:001495">
    <property type="entry name" value="Datilografo, isoform B"/>
    <property type="match status" value="1"/>
</dbReference>
<dbReference type="FunFam" id="3.30.160.60:FF:000433">
    <property type="entry name" value="zinc finger protein 384 isoform X1"/>
    <property type="match status" value="1"/>
</dbReference>
<feature type="region of interest" description="Disordered" evidence="11">
    <location>
        <begin position="1022"/>
        <end position="1064"/>
    </location>
</feature>
<reference evidence="13" key="3">
    <citation type="submission" date="2025-05" db="UniProtKB">
        <authorList>
            <consortium name="EnsemblMetazoa"/>
        </authorList>
    </citation>
    <scope>IDENTIFICATION</scope>
</reference>
<keyword evidence="8" id="KW-0804">Transcription</keyword>
<dbReference type="PANTHER" id="PTHR16515">
    <property type="entry name" value="PR DOMAIN ZINC FINGER PROTEIN"/>
    <property type="match status" value="1"/>
</dbReference>
<dbReference type="PANTHER" id="PTHR16515:SF49">
    <property type="entry name" value="GASTRULA ZINC FINGER PROTEIN XLCGF49.1-LIKE-RELATED"/>
    <property type="match status" value="1"/>
</dbReference>
<dbReference type="OrthoDB" id="5305647at2759"/>
<protein>
    <submittedName>
        <fullName evidence="15 16">Uncharacterized protein LOC108040160 isoform X1</fullName>
    </submittedName>
</protein>
<evidence type="ECO:0000256" key="4">
    <source>
        <dbReference type="ARBA" id="ARBA00022771"/>
    </source>
</evidence>
<feature type="domain" description="C2H2-type" evidence="12">
    <location>
        <begin position="486"/>
        <end position="515"/>
    </location>
</feature>
<feature type="compositionally biased region" description="Basic and acidic residues" evidence="11">
    <location>
        <begin position="215"/>
        <end position="224"/>
    </location>
</feature>
<evidence type="ECO:0000256" key="1">
    <source>
        <dbReference type="ARBA" id="ARBA00004123"/>
    </source>
</evidence>
<feature type="compositionally biased region" description="Low complexity" evidence="11">
    <location>
        <begin position="329"/>
        <end position="346"/>
    </location>
</feature>
<dbReference type="FunFam" id="3.30.160.60:FF:001498">
    <property type="entry name" value="Zinc finger protein 404"/>
    <property type="match status" value="1"/>
</dbReference>
<feature type="compositionally biased region" description="Low complexity" evidence="11">
    <location>
        <begin position="225"/>
        <end position="236"/>
    </location>
</feature>
<evidence type="ECO:0000313" key="14">
    <source>
        <dbReference type="Proteomes" id="UP001652680"/>
    </source>
</evidence>
<dbReference type="SMART" id="SM00355">
    <property type="entry name" value="ZnF_C2H2"/>
    <property type="match status" value="7"/>
</dbReference>
<dbReference type="GeneID" id="108040160"/>
<keyword evidence="4 10" id="KW-0863">Zinc-finger</keyword>
<feature type="compositionally biased region" description="Polar residues" evidence="11">
    <location>
        <begin position="133"/>
        <end position="154"/>
    </location>
</feature>
<feature type="compositionally biased region" description="Basic residues" evidence="11">
    <location>
        <begin position="1050"/>
        <end position="1059"/>
    </location>
</feature>
<dbReference type="SUPFAM" id="SSF57667">
    <property type="entry name" value="beta-beta-alpha zinc fingers"/>
    <property type="match status" value="4"/>
</dbReference>
<dbReference type="InterPro" id="IPR050331">
    <property type="entry name" value="Zinc_finger"/>
</dbReference>
<feature type="compositionally biased region" description="Low complexity" evidence="11">
    <location>
        <begin position="292"/>
        <end position="304"/>
    </location>
</feature>
<evidence type="ECO:0000256" key="3">
    <source>
        <dbReference type="ARBA" id="ARBA00022737"/>
    </source>
</evidence>
<name>A0A6P4ECR1_DRORH</name>
<dbReference type="CTD" id="43789"/>
<keyword evidence="6" id="KW-0805">Transcription regulation</keyword>
<reference evidence="15 16" key="2">
    <citation type="submission" date="2025-04" db="UniProtKB">
        <authorList>
            <consortium name="RefSeq"/>
        </authorList>
    </citation>
    <scope>IDENTIFICATION</scope>
</reference>
<feature type="domain" description="C2H2-type" evidence="12">
    <location>
        <begin position="430"/>
        <end position="457"/>
    </location>
</feature>
<dbReference type="PROSITE" id="PS50157">
    <property type="entry name" value="ZINC_FINGER_C2H2_2"/>
    <property type="match status" value="6"/>
</dbReference>
<evidence type="ECO:0000256" key="6">
    <source>
        <dbReference type="ARBA" id="ARBA00023015"/>
    </source>
</evidence>
<evidence type="ECO:0000256" key="5">
    <source>
        <dbReference type="ARBA" id="ARBA00022833"/>
    </source>
</evidence>
<feature type="domain" description="C2H2-type" evidence="12">
    <location>
        <begin position="522"/>
        <end position="550"/>
    </location>
</feature>
<keyword evidence="7" id="KW-0238">DNA-binding</keyword>
<feature type="compositionally biased region" description="Polar residues" evidence="11">
    <location>
        <begin position="1033"/>
        <end position="1048"/>
    </location>
</feature>
<keyword evidence="5" id="KW-0862">Zinc</keyword>